<dbReference type="Gene3D" id="3.40.50.300">
    <property type="entry name" value="P-loop containing nucleotide triphosphate hydrolases"/>
    <property type="match status" value="4"/>
</dbReference>
<dbReference type="InterPro" id="IPR011604">
    <property type="entry name" value="PDDEXK-like_dom_sf"/>
</dbReference>
<keyword evidence="9" id="KW-0234">DNA repair</keyword>
<dbReference type="PROSITE" id="PS51198">
    <property type="entry name" value="UVRD_HELICASE_ATP_BIND"/>
    <property type="match status" value="1"/>
</dbReference>
<gene>
    <name evidence="19" type="primary">addA</name>
    <name evidence="19" type="ORF">I5E68_12350</name>
</gene>
<dbReference type="EMBL" id="JADZGI010000001">
    <property type="protein sequence ID" value="MBH0113738.1"/>
    <property type="molecule type" value="Genomic_DNA"/>
</dbReference>
<evidence type="ECO:0000256" key="9">
    <source>
        <dbReference type="ARBA" id="ARBA00023204"/>
    </source>
</evidence>
<dbReference type="NCBIfam" id="TIGR02784">
    <property type="entry name" value="addA_alphas"/>
    <property type="match status" value="1"/>
</dbReference>
<comment type="caution">
    <text evidence="19">The sequence shown here is derived from an EMBL/GenBank/DDBJ whole genome shotgun (WGS) entry which is preliminary data.</text>
</comment>
<evidence type="ECO:0000313" key="20">
    <source>
        <dbReference type="Proteomes" id="UP000617634"/>
    </source>
</evidence>
<evidence type="ECO:0000256" key="13">
    <source>
        <dbReference type="ARBA" id="ARBA00034923"/>
    </source>
</evidence>
<sequence>MSGAATVHPLHGNQMRAVDPLDTVWLSASAGTGKTQVLSSRVLRLLLQPGVEPGQILCLTFTKAGATEMAARINGTLAEWVRLSDTELFTRLEAIGARGDGETIARARTLFAAVLDCPGGGLRIDTIHAFSQWLLATFPLEADLIPGSRPMEDRERILLAHQVLVDLLVDAENPLSGDPGLIEALAALSLRHGSDAILPFLLRCASAREAWFGPGSWQAGEMRGHVLRMLGLPGDADAEMLAALCSDAGFDVASLRRCMEINHEWGTKTGLGAVEAISEWLLGAPEQRAASIEGLASVFLTQKDEPKAAKSQEKIDPAYADYAARVVECIRAVRALANLLDLAERLVPALRLGRAFALAWDEAKQREGLIDFDDQIRRAADLLANKEQADWIRYKLDRRFDHILVDEAQDTNAAQWAIIFAMAGEFWAGVGQHEDAMRTLFVVGDYKQAIFRFQGTSPENFRKAADRVRAAMNAAAHNAEVLRGEDGARELVELGLDRSFRTAQTVLDFVDEAIAGIGPGQFGLDRAPERHEGQERPGYVALWRPIGAAAGDEEEDEIADAGDDDGEDKETWISRPERRMADAIAEQVRSWLDEHGPGFTLVKGTRRRAEAGDIMVLVRQRKELAGLIVARLHAAGVPVAGVDRLRLGAPLAVRDLVAALRFAAQPLDDLNLASLLVSPLVGWSQEQLLEHGWREKRVHLWDHLRRSGDPEVGRVLHQLGELLGRADFAPPQELLQWLLVGPWQGRRRLVARLGSEANDPIDELVNATRAYGASATPSLAGFLAWFDAGDGELKREADHAGGLVRVMTVHGSKGLQAPIVILADAAGNPENARPADVDLPDPRDPARRIPLPPVGKHEKLGPILEEVEADKEAAAQEHWRLLYVAMTRAEEALFVGGALGSRDKGMPAPQSWYARLRALFPEAAEVADPVWGARCESGTPAASVTLPSASPELPLAEVLPAWLGRAPAAEPRPPRPLAPSSLGEDDAPDPPFPPGAGRDAARRGTLVHKLLESLPEAVPGERETLARAWLARNAADLDANMREGLLGDALAVIDNPEWAELFAPGSLAEVPVAALVGGQVVAGTIDRLVIGEESVRLVDYKTSRRPPASLDEVPRGILRQMGAYAAALGVTFPGRRVEVALLYTAAPRLITVPGEVLALHKPDLAVPE</sequence>
<dbReference type="Pfam" id="PF12705">
    <property type="entry name" value="PDDEXK_1"/>
    <property type="match status" value="1"/>
</dbReference>
<name>A0A931MLB6_9SPHN</name>
<dbReference type="GO" id="GO:0043138">
    <property type="term" value="F:3'-5' DNA helicase activity"/>
    <property type="evidence" value="ECO:0007669"/>
    <property type="project" value="UniProtKB-EC"/>
</dbReference>
<dbReference type="EC" id="5.6.2.4" evidence="12"/>
<keyword evidence="7 15" id="KW-0067">ATP-binding</keyword>
<dbReference type="InterPro" id="IPR014016">
    <property type="entry name" value="UvrD-like_ATP-bd"/>
</dbReference>
<evidence type="ECO:0000256" key="15">
    <source>
        <dbReference type="PROSITE-ProRule" id="PRU00560"/>
    </source>
</evidence>
<evidence type="ECO:0000256" key="16">
    <source>
        <dbReference type="SAM" id="MobiDB-lite"/>
    </source>
</evidence>
<comment type="catalytic activity">
    <reaction evidence="11">
        <text>Couples ATP hydrolysis with the unwinding of duplex DNA by translocating in the 3'-5' direction.</text>
        <dbReference type="EC" id="5.6.2.4"/>
    </reaction>
</comment>
<feature type="binding site" evidence="15">
    <location>
        <begin position="28"/>
        <end position="35"/>
    </location>
    <ligand>
        <name>ATP</name>
        <dbReference type="ChEBI" id="CHEBI:30616"/>
    </ligand>
</feature>
<dbReference type="GO" id="GO:0033202">
    <property type="term" value="C:DNA helicase complex"/>
    <property type="evidence" value="ECO:0007669"/>
    <property type="project" value="TreeGrafter"/>
</dbReference>
<dbReference type="RefSeq" id="WP_197164110.1">
    <property type="nucleotide sequence ID" value="NZ_JADZGI010000001.1"/>
</dbReference>
<comment type="catalytic activity">
    <reaction evidence="14">
        <text>ATP + H2O = ADP + phosphate + H(+)</text>
        <dbReference type="Rhea" id="RHEA:13065"/>
        <dbReference type="ChEBI" id="CHEBI:15377"/>
        <dbReference type="ChEBI" id="CHEBI:15378"/>
        <dbReference type="ChEBI" id="CHEBI:30616"/>
        <dbReference type="ChEBI" id="CHEBI:43474"/>
        <dbReference type="ChEBI" id="CHEBI:456216"/>
        <dbReference type="EC" id="5.6.2.4"/>
    </reaction>
</comment>
<keyword evidence="4 15" id="KW-0378">Hydrolase</keyword>
<evidence type="ECO:0000256" key="11">
    <source>
        <dbReference type="ARBA" id="ARBA00034617"/>
    </source>
</evidence>
<keyword evidence="20" id="KW-1185">Reference proteome</keyword>
<organism evidence="19 20">
    <name type="scientific">Novosphingobium aureum</name>
    <dbReference type="NCBI Taxonomy" id="2792964"/>
    <lineage>
        <taxon>Bacteria</taxon>
        <taxon>Pseudomonadati</taxon>
        <taxon>Pseudomonadota</taxon>
        <taxon>Alphaproteobacteria</taxon>
        <taxon>Sphingomonadales</taxon>
        <taxon>Sphingomonadaceae</taxon>
        <taxon>Novosphingobium</taxon>
    </lineage>
</organism>
<dbReference type="SUPFAM" id="SSF52540">
    <property type="entry name" value="P-loop containing nucleoside triphosphate hydrolases"/>
    <property type="match status" value="1"/>
</dbReference>
<dbReference type="GO" id="GO:0005524">
    <property type="term" value="F:ATP binding"/>
    <property type="evidence" value="ECO:0007669"/>
    <property type="project" value="UniProtKB-UniRule"/>
</dbReference>
<evidence type="ECO:0000256" key="2">
    <source>
        <dbReference type="ARBA" id="ARBA00022741"/>
    </source>
</evidence>
<evidence type="ECO:0000256" key="8">
    <source>
        <dbReference type="ARBA" id="ARBA00023125"/>
    </source>
</evidence>
<evidence type="ECO:0000256" key="4">
    <source>
        <dbReference type="ARBA" id="ARBA00022801"/>
    </source>
</evidence>
<evidence type="ECO:0000313" key="19">
    <source>
        <dbReference type="EMBL" id="MBH0113738.1"/>
    </source>
</evidence>
<dbReference type="Gene3D" id="3.90.320.10">
    <property type="match status" value="1"/>
</dbReference>
<dbReference type="InterPro" id="IPR027417">
    <property type="entry name" value="P-loop_NTPase"/>
</dbReference>
<dbReference type="Gene3D" id="1.10.486.10">
    <property type="entry name" value="PCRA, domain 4"/>
    <property type="match status" value="1"/>
</dbReference>
<dbReference type="InterPro" id="IPR000212">
    <property type="entry name" value="DNA_helicase_UvrD/REP"/>
</dbReference>
<dbReference type="GO" id="GO:0005829">
    <property type="term" value="C:cytosol"/>
    <property type="evidence" value="ECO:0007669"/>
    <property type="project" value="TreeGrafter"/>
</dbReference>
<keyword evidence="3" id="KW-0227">DNA damage</keyword>
<dbReference type="AlphaFoldDB" id="A0A931MLB6"/>
<keyword evidence="2 15" id="KW-0547">Nucleotide-binding</keyword>
<proteinExistence type="predicted"/>
<reference evidence="19" key="1">
    <citation type="submission" date="2020-11" db="EMBL/GenBank/DDBJ databases">
        <title>Novosphingobium aureum sp. nov., a marine bacterium isolated from sediment of a salt flat.</title>
        <authorList>
            <person name="Yoo Y."/>
            <person name="Kim J.-J."/>
        </authorList>
    </citation>
    <scope>NUCLEOTIDE SEQUENCE</scope>
    <source>
        <strain evidence="19">YJ-S2-02</strain>
    </source>
</reference>
<dbReference type="Proteomes" id="UP000617634">
    <property type="component" value="Unassembled WGS sequence"/>
</dbReference>
<evidence type="ECO:0000256" key="1">
    <source>
        <dbReference type="ARBA" id="ARBA00022722"/>
    </source>
</evidence>
<feature type="domain" description="UvrD-like helicase ATP-binding" evidence="17">
    <location>
        <begin position="7"/>
        <end position="503"/>
    </location>
</feature>
<evidence type="ECO:0000256" key="5">
    <source>
        <dbReference type="ARBA" id="ARBA00022806"/>
    </source>
</evidence>
<evidence type="ECO:0000256" key="14">
    <source>
        <dbReference type="ARBA" id="ARBA00048988"/>
    </source>
</evidence>
<feature type="domain" description="UvrD-like helicase C-terminal" evidence="18">
    <location>
        <begin position="536"/>
        <end position="814"/>
    </location>
</feature>
<dbReference type="InterPro" id="IPR014151">
    <property type="entry name" value="DNA_helicase_AddA"/>
</dbReference>
<dbReference type="GO" id="GO:0000725">
    <property type="term" value="P:recombinational repair"/>
    <property type="evidence" value="ECO:0007669"/>
    <property type="project" value="TreeGrafter"/>
</dbReference>
<evidence type="ECO:0000259" key="18">
    <source>
        <dbReference type="PROSITE" id="PS51217"/>
    </source>
</evidence>
<dbReference type="GO" id="GO:0003677">
    <property type="term" value="F:DNA binding"/>
    <property type="evidence" value="ECO:0007669"/>
    <property type="project" value="UniProtKB-KW"/>
</dbReference>
<dbReference type="PANTHER" id="PTHR11070">
    <property type="entry name" value="UVRD / RECB / PCRA DNA HELICASE FAMILY MEMBER"/>
    <property type="match status" value="1"/>
</dbReference>
<keyword evidence="5 15" id="KW-0347">Helicase</keyword>
<evidence type="ECO:0000256" key="3">
    <source>
        <dbReference type="ARBA" id="ARBA00022763"/>
    </source>
</evidence>
<dbReference type="SUPFAM" id="SSF52980">
    <property type="entry name" value="Restriction endonuclease-like"/>
    <property type="match status" value="1"/>
</dbReference>
<evidence type="ECO:0000256" key="10">
    <source>
        <dbReference type="ARBA" id="ARBA00023235"/>
    </source>
</evidence>
<accession>A0A931MLB6</accession>
<keyword evidence="6" id="KW-0269">Exonuclease</keyword>
<evidence type="ECO:0000256" key="6">
    <source>
        <dbReference type="ARBA" id="ARBA00022839"/>
    </source>
</evidence>
<dbReference type="InterPro" id="IPR011335">
    <property type="entry name" value="Restrct_endonuc-II-like"/>
</dbReference>
<keyword evidence="1" id="KW-0540">Nuclease</keyword>
<dbReference type="PROSITE" id="PS51217">
    <property type="entry name" value="UVRD_HELICASE_CTER"/>
    <property type="match status" value="1"/>
</dbReference>
<evidence type="ECO:0000259" key="17">
    <source>
        <dbReference type="PROSITE" id="PS51198"/>
    </source>
</evidence>
<dbReference type="InterPro" id="IPR038726">
    <property type="entry name" value="PDDEXK_AddAB-type"/>
</dbReference>
<dbReference type="Pfam" id="PF13361">
    <property type="entry name" value="UvrD_C"/>
    <property type="match status" value="1"/>
</dbReference>
<keyword evidence="10" id="KW-0413">Isomerase</keyword>
<feature type="region of interest" description="Disordered" evidence="16">
    <location>
        <begin position="831"/>
        <end position="855"/>
    </location>
</feature>
<dbReference type="InterPro" id="IPR014017">
    <property type="entry name" value="DNA_helicase_UvrD-like_C"/>
</dbReference>
<dbReference type="Pfam" id="PF00580">
    <property type="entry name" value="UvrD-helicase"/>
    <property type="match status" value="1"/>
</dbReference>
<evidence type="ECO:0000256" key="12">
    <source>
        <dbReference type="ARBA" id="ARBA00034808"/>
    </source>
</evidence>
<evidence type="ECO:0000256" key="7">
    <source>
        <dbReference type="ARBA" id="ARBA00022840"/>
    </source>
</evidence>
<feature type="region of interest" description="Disordered" evidence="16">
    <location>
        <begin position="966"/>
        <end position="1000"/>
    </location>
</feature>
<dbReference type="PANTHER" id="PTHR11070:SF2">
    <property type="entry name" value="ATP-DEPENDENT DNA HELICASE SRS2"/>
    <property type="match status" value="1"/>
</dbReference>
<feature type="compositionally biased region" description="Basic and acidic residues" evidence="16">
    <location>
        <begin position="833"/>
        <end position="847"/>
    </location>
</feature>
<dbReference type="GO" id="GO:0004527">
    <property type="term" value="F:exonuclease activity"/>
    <property type="evidence" value="ECO:0007669"/>
    <property type="project" value="UniProtKB-KW"/>
</dbReference>
<keyword evidence="8" id="KW-0238">DNA-binding</keyword>
<protein>
    <recommendedName>
        <fullName evidence="12">DNA 3'-5' helicase</fullName>
        <ecNumber evidence="12">5.6.2.4</ecNumber>
    </recommendedName>
    <alternativeName>
        <fullName evidence="13">DNA 3'-5' helicase II</fullName>
    </alternativeName>
</protein>